<name>A0A640URK8_9ACTN</name>
<dbReference type="EMBL" id="BLIR01000001">
    <property type="protein sequence ID" value="GFE37992.1"/>
    <property type="molecule type" value="Genomic_DNA"/>
</dbReference>
<comment type="caution">
    <text evidence="1">The sequence shown here is derived from an EMBL/GenBank/DDBJ whole genome shotgun (WGS) entry which is preliminary data.</text>
</comment>
<gene>
    <name evidence="1" type="ORF">Stube_26650</name>
</gene>
<dbReference type="AlphaFoldDB" id="A0A640URK8"/>
<proteinExistence type="predicted"/>
<dbReference type="Proteomes" id="UP000431826">
    <property type="component" value="Unassembled WGS sequence"/>
</dbReference>
<organism evidence="1 2">
    <name type="scientific">Streptomyces tubercidicus</name>
    <dbReference type="NCBI Taxonomy" id="47759"/>
    <lineage>
        <taxon>Bacteria</taxon>
        <taxon>Bacillati</taxon>
        <taxon>Actinomycetota</taxon>
        <taxon>Actinomycetes</taxon>
        <taxon>Kitasatosporales</taxon>
        <taxon>Streptomycetaceae</taxon>
        <taxon>Streptomyces</taxon>
    </lineage>
</organism>
<sequence>MSSQQEITTTVYVALNGSRYHKAKDCVGGFGRYNSARALTSSLDEALQDGRTPCEMCFASSSEGPT</sequence>
<evidence type="ECO:0000313" key="1">
    <source>
        <dbReference type="EMBL" id="GFE37992.1"/>
    </source>
</evidence>
<keyword evidence="2" id="KW-1185">Reference proteome</keyword>
<reference evidence="1 2" key="1">
    <citation type="submission" date="2019-12" db="EMBL/GenBank/DDBJ databases">
        <title>Whole genome shotgun sequence of Streptomyces tubercidicus NBRC 13090.</title>
        <authorList>
            <person name="Ichikawa N."/>
            <person name="Kimura A."/>
            <person name="Kitahashi Y."/>
            <person name="Komaki H."/>
            <person name="Tamura T."/>
        </authorList>
    </citation>
    <scope>NUCLEOTIDE SEQUENCE [LARGE SCALE GENOMIC DNA]</scope>
    <source>
        <strain evidence="1 2">NBRC 13090</strain>
    </source>
</reference>
<evidence type="ECO:0000313" key="2">
    <source>
        <dbReference type="Proteomes" id="UP000431826"/>
    </source>
</evidence>
<protein>
    <submittedName>
        <fullName evidence="1">Uncharacterized protein</fullName>
    </submittedName>
</protein>
<accession>A0A640URK8</accession>